<evidence type="ECO:0000259" key="6">
    <source>
        <dbReference type="Pfam" id="PF00294"/>
    </source>
</evidence>
<dbReference type="PANTHER" id="PTHR43085:SF1">
    <property type="entry name" value="PSEUDOURIDINE KINASE-RELATED"/>
    <property type="match status" value="1"/>
</dbReference>
<dbReference type="PANTHER" id="PTHR43085">
    <property type="entry name" value="HEXOKINASE FAMILY MEMBER"/>
    <property type="match status" value="1"/>
</dbReference>
<keyword evidence="2" id="KW-0808">Transferase</keyword>
<proteinExistence type="inferred from homology"/>
<keyword evidence="5" id="KW-0067">ATP-binding</keyword>
<dbReference type="InterPro" id="IPR002173">
    <property type="entry name" value="Carboh/pur_kinase_PfkB_CS"/>
</dbReference>
<reference evidence="7 8" key="1">
    <citation type="submission" date="2020-08" db="EMBL/GenBank/DDBJ databases">
        <title>Novel species isolated from subtropical streams in China.</title>
        <authorList>
            <person name="Lu H."/>
        </authorList>
    </citation>
    <scope>NUCLEOTIDE SEQUENCE [LARGE SCALE GENOMIC DNA]</scope>
    <source>
        <strain evidence="7 8">LX15W</strain>
    </source>
</reference>
<gene>
    <name evidence="7" type="ORF">H8K55_13665</name>
</gene>
<comment type="similarity">
    <text evidence="1">Belongs to the carbohydrate kinase PfkB family.</text>
</comment>
<dbReference type="RefSeq" id="WP_186942621.1">
    <property type="nucleotide sequence ID" value="NZ_JACOGA010000012.1"/>
</dbReference>
<sequence>MKTNQQLKTPNLLIYGETLIDEFPQQKIIGGAPFNVARSLSLFGARPLMLSRVGRDQNGEAILAECARTGLSADGIQIDDQHPSGRVLVELMQAADGLDVAAHRFEILNDQAYDYIDAEIIDDLLEKYFHEAPPDLIYFGSLIQRNEVSQSSLISLLEAEITEGASKFLDLNLRDEQASLETVISSLNYCDMVKLNEDELQYVIQHACPAAAAMTVDHDEAGLRLACEAVMAEYYMQAIIVTLGARGYFYLDANDVCLHSLDQPSAAVEVVDTVGAGDAFAAVFIYGWQSNWPIEKTLSAAHRFATAICGVRGAVADSLSFYSDWLNAFEATFARDSCA</sequence>
<feature type="domain" description="Carbohydrate kinase PfkB" evidence="6">
    <location>
        <begin position="15"/>
        <end position="316"/>
    </location>
</feature>
<dbReference type="SUPFAM" id="SSF53613">
    <property type="entry name" value="Ribokinase-like"/>
    <property type="match status" value="1"/>
</dbReference>
<evidence type="ECO:0000313" key="8">
    <source>
        <dbReference type="Proteomes" id="UP000624279"/>
    </source>
</evidence>
<dbReference type="InterPro" id="IPR011611">
    <property type="entry name" value="PfkB_dom"/>
</dbReference>
<comment type="caution">
    <text evidence="7">The sequence shown here is derived from an EMBL/GenBank/DDBJ whole genome shotgun (WGS) entry which is preliminary data.</text>
</comment>
<evidence type="ECO:0000256" key="4">
    <source>
        <dbReference type="ARBA" id="ARBA00022777"/>
    </source>
</evidence>
<keyword evidence="8" id="KW-1185">Reference proteome</keyword>
<evidence type="ECO:0000256" key="5">
    <source>
        <dbReference type="ARBA" id="ARBA00022840"/>
    </source>
</evidence>
<evidence type="ECO:0000313" key="7">
    <source>
        <dbReference type="EMBL" id="MBC3874632.1"/>
    </source>
</evidence>
<evidence type="ECO:0000256" key="1">
    <source>
        <dbReference type="ARBA" id="ARBA00010688"/>
    </source>
</evidence>
<accession>A0ABR6YDL0</accession>
<dbReference type="InterPro" id="IPR050306">
    <property type="entry name" value="PfkB_Carbo_kinase"/>
</dbReference>
<keyword evidence="3" id="KW-0547">Nucleotide-binding</keyword>
<dbReference type="Pfam" id="PF00294">
    <property type="entry name" value="PfkB"/>
    <property type="match status" value="1"/>
</dbReference>
<protein>
    <submittedName>
        <fullName evidence="7">Fructokinase</fullName>
    </submittedName>
</protein>
<dbReference type="EMBL" id="JACOGA010000012">
    <property type="protein sequence ID" value="MBC3874632.1"/>
    <property type="molecule type" value="Genomic_DNA"/>
</dbReference>
<name>A0ABR6YDL0_9BURK</name>
<keyword evidence="4" id="KW-0418">Kinase</keyword>
<evidence type="ECO:0000256" key="3">
    <source>
        <dbReference type="ARBA" id="ARBA00022741"/>
    </source>
</evidence>
<dbReference type="InterPro" id="IPR029056">
    <property type="entry name" value="Ribokinase-like"/>
</dbReference>
<dbReference type="Proteomes" id="UP000624279">
    <property type="component" value="Unassembled WGS sequence"/>
</dbReference>
<evidence type="ECO:0000256" key="2">
    <source>
        <dbReference type="ARBA" id="ARBA00022679"/>
    </source>
</evidence>
<dbReference type="Gene3D" id="3.40.1190.20">
    <property type="match status" value="1"/>
</dbReference>
<dbReference type="PROSITE" id="PS00583">
    <property type="entry name" value="PFKB_KINASES_1"/>
    <property type="match status" value="1"/>
</dbReference>
<organism evidence="7 8">
    <name type="scientific">Undibacterium flavidum</name>
    <dbReference type="NCBI Taxonomy" id="2762297"/>
    <lineage>
        <taxon>Bacteria</taxon>
        <taxon>Pseudomonadati</taxon>
        <taxon>Pseudomonadota</taxon>
        <taxon>Betaproteobacteria</taxon>
        <taxon>Burkholderiales</taxon>
        <taxon>Oxalobacteraceae</taxon>
        <taxon>Undibacterium</taxon>
    </lineage>
</organism>